<feature type="domain" description="Terminase large subunit gp17-like C-terminal" evidence="2">
    <location>
        <begin position="279"/>
        <end position="413"/>
    </location>
</feature>
<dbReference type="Gene3D" id="3.40.50.300">
    <property type="entry name" value="P-loop containing nucleotide triphosphate hydrolases"/>
    <property type="match status" value="1"/>
</dbReference>
<dbReference type="NCBIfam" id="TIGR01547">
    <property type="entry name" value="phage_term_2"/>
    <property type="match status" value="1"/>
</dbReference>
<dbReference type="Pfam" id="PF03237">
    <property type="entry name" value="Terminase_6N"/>
    <property type="match status" value="1"/>
</dbReference>
<dbReference type="EMBL" id="VDFC01000065">
    <property type="protein sequence ID" value="KAA0924252.1"/>
    <property type="molecule type" value="Genomic_DNA"/>
</dbReference>
<evidence type="ECO:0000256" key="1">
    <source>
        <dbReference type="ARBA" id="ARBA00022612"/>
    </source>
</evidence>
<dbReference type="PANTHER" id="PTHR39184">
    <property type="match status" value="1"/>
</dbReference>
<evidence type="ECO:0000313" key="3">
    <source>
        <dbReference type="EMBL" id="KAA0924252.1"/>
    </source>
</evidence>
<proteinExistence type="predicted"/>
<dbReference type="Pfam" id="PF17289">
    <property type="entry name" value="Terminase_6C"/>
    <property type="match status" value="1"/>
</dbReference>
<keyword evidence="4" id="KW-1185">Reference proteome</keyword>
<dbReference type="AlphaFoldDB" id="A0A5B0A558"/>
<evidence type="ECO:0000259" key="2">
    <source>
        <dbReference type="Pfam" id="PF17289"/>
    </source>
</evidence>
<sequence length="439" mass="49726">MPTSTARSTQFLLERFSPKQILSFYAANRRINLWEGAVSSGKTIASLWAWLTFVESASTSGELVMIGKTRDAVYRNALQPLMNYEIFEDLSLQVDYNPGAPTARIFGRLVHVIGANDVKSENKIRGMTCVGAYVDEATLLPETFWDMLRTRMRAPGARIFATTNPDSPTHWLREKFIDKPEVRRSMKVFSFELDDNIHLTADYVEETKRMYSGLFYRRFILGEWCAAEGAVFDMFDRSRHVVDILPPITRWLSLGIDYGTSNPTHAVLLGMGSDGCLYAAADWRYDGRKAQRQITDLETSERLREWLGSVRPPGTRERGIRPGMVAVDPSAASFHAQLRRDGLAPRPAHNKVLSGVRILMALFAADKLRVHSSCKELLKEIDGYVWDPKATERGEDAPLKQNDHGVDALRYAVKTTQHIWRPQIDIPLSQADREDERTA</sequence>
<evidence type="ECO:0000313" key="4">
    <source>
        <dbReference type="Proteomes" id="UP000324965"/>
    </source>
</evidence>
<accession>A0A5B0A558</accession>
<dbReference type="InterPro" id="IPR035421">
    <property type="entry name" value="Terminase_6C"/>
</dbReference>
<protein>
    <submittedName>
        <fullName evidence="3">PBSX family phage terminase large subunit</fullName>
    </submittedName>
</protein>
<dbReference type="PANTHER" id="PTHR39184:SF1">
    <property type="entry name" value="PBSX PHAGE TERMINASE LARGE SUBUNIT"/>
    <property type="match status" value="1"/>
</dbReference>
<organism evidence="3 4">
    <name type="scientific">Streptomyces apricus</name>
    <dbReference type="NCBI Taxonomy" id="1828112"/>
    <lineage>
        <taxon>Bacteria</taxon>
        <taxon>Bacillati</taxon>
        <taxon>Actinomycetota</taxon>
        <taxon>Actinomycetes</taxon>
        <taxon>Kitasatosporales</taxon>
        <taxon>Streptomycetaceae</taxon>
        <taxon>Streptomyces</taxon>
    </lineage>
</organism>
<dbReference type="InterPro" id="IPR006437">
    <property type="entry name" value="Phage_terminase_lsu"/>
</dbReference>
<dbReference type="InterPro" id="IPR052380">
    <property type="entry name" value="Viral_DNA_packaging_terminase"/>
</dbReference>
<comment type="caution">
    <text evidence="3">The sequence shown here is derived from an EMBL/GenBank/DDBJ whole genome shotgun (WGS) entry which is preliminary data.</text>
</comment>
<dbReference type="Proteomes" id="UP000324965">
    <property type="component" value="Unassembled WGS sequence"/>
</dbReference>
<reference evidence="3 4" key="1">
    <citation type="submission" date="2019-05" db="EMBL/GenBank/DDBJ databases">
        <authorList>
            <person name="Hariharan J."/>
            <person name="Choudoir M.J."/>
            <person name="Diebold P."/>
            <person name="Panke-Buisse K."/>
            <person name="Buckley D.H."/>
        </authorList>
    </citation>
    <scope>NUCLEOTIDE SEQUENCE [LARGE SCALE GENOMIC DNA]</scope>
    <source>
        <strain evidence="3 4">SUN51</strain>
    </source>
</reference>
<keyword evidence="1" id="KW-1188">Viral release from host cell</keyword>
<dbReference type="RefSeq" id="WP_149515078.1">
    <property type="nucleotide sequence ID" value="NZ_VDFC01000065.1"/>
</dbReference>
<gene>
    <name evidence="3" type="ORF">FGF04_33055</name>
</gene>
<dbReference type="InterPro" id="IPR027417">
    <property type="entry name" value="P-loop_NTPase"/>
</dbReference>
<dbReference type="OrthoDB" id="4498710at2"/>
<name>A0A5B0A558_9ACTN</name>
<dbReference type="Gene3D" id="3.30.420.280">
    <property type="match status" value="1"/>
</dbReference>